<keyword evidence="12" id="KW-1185">Reference proteome</keyword>
<keyword evidence="5 10" id="KW-0472">Membrane</keyword>
<keyword evidence="6" id="KW-0407">Ion channel</keyword>
<keyword evidence="3 10" id="KW-0812">Transmembrane</keyword>
<dbReference type="Pfam" id="PF02537">
    <property type="entry name" value="CRCB"/>
    <property type="match status" value="1"/>
</dbReference>
<feature type="transmembrane region" description="Helical" evidence="10">
    <location>
        <begin position="23"/>
        <end position="44"/>
    </location>
</feature>
<accession>A0A2I2KNX8</accession>
<keyword evidence="2" id="KW-1003">Cell membrane</keyword>
<dbReference type="Proteomes" id="UP000234331">
    <property type="component" value="Unassembled WGS sequence"/>
</dbReference>
<evidence type="ECO:0000256" key="6">
    <source>
        <dbReference type="ARBA" id="ARBA00023303"/>
    </source>
</evidence>
<organism evidence="11 12">
    <name type="scientific">Frankia canadensis</name>
    <dbReference type="NCBI Taxonomy" id="1836972"/>
    <lineage>
        <taxon>Bacteria</taxon>
        <taxon>Bacillati</taxon>
        <taxon>Actinomycetota</taxon>
        <taxon>Actinomycetes</taxon>
        <taxon>Frankiales</taxon>
        <taxon>Frankiaceae</taxon>
        <taxon>Frankia</taxon>
    </lineage>
</organism>
<feature type="transmembrane region" description="Helical" evidence="10">
    <location>
        <begin position="56"/>
        <end position="79"/>
    </location>
</feature>
<evidence type="ECO:0000256" key="8">
    <source>
        <dbReference type="ARBA" id="ARBA00035585"/>
    </source>
</evidence>
<comment type="catalytic activity">
    <reaction evidence="8">
        <text>fluoride(in) = fluoride(out)</text>
        <dbReference type="Rhea" id="RHEA:76159"/>
        <dbReference type="ChEBI" id="CHEBI:17051"/>
    </reaction>
    <physiologicalReaction direction="left-to-right" evidence="8">
        <dbReference type="Rhea" id="RHEA:76160"/>
    </physiologicalReaction>
</comment>
<dbReference type="EMBL" id="FZMO01000096">
    <property type="protein sequence ID" value="SNQ47360.1"/>
    <property type="molecule type" value="Genomic_DNA"/>
</dbReference>
<evidence type="ECO:0000256" key="5">
    <source>
        <dbReference type="ARBA" id="ARBA00023136"/>
    </source>
</evidence>
<comment type="subcellular location">
    <subcellularLocation>
        <location evidence="1">Cell membrane</location>
        <topology evidence="1">Multi-pass membrane protein</topology>
    </subcellularLocation>
</comment>
<sequence length="89" mass="9210">MVGCAAIGVLMVAVTTGLVRHPLLRPLVGVGVLGGFTTFSTYALDIRTLLAEGRPALAFAYLAGTMLGALGAVALSTAATRRILRGRRR</sequence>
<evidence type="ECO:0000256" key="2">
    <source>
        <dbReference type="ARBA" id="ARBA00022475"/>
    </source>
</evidence>
<dbReference type="InterPro" id="IPR003691">
    <property type="entry name" value="FluC"/>
</dbReference>
<comment type="function">
    <text evidence="9">Fluoride-specific ion channel. Important for reducing fluoride concentration in the cell, thus reducing its toxicity.</text>
</comment>
<evidence type="ECO:0000256" key="1">
    <source>
        <dbReference type="ARBA" id="ARBA00004651"/>
    </source>
</evidence>
<evidence type="ECO:0000256" key="3">
    <source>
        <dbReference type="ARBA" id="ARBA00022692"/>
    </source>
</evidence>
<evidence type="ECO:0000256" key="4">
    <source>
        <dbReference type="ARBA" id="ARBA00022989"/>
    </source>
</evidence>
<evidence type="ECO:0000256" key="10">
    <source>
        <dbReference type="RuleBase" id="RU004340"/>
    </source>
</evidence>
<evidence type="ECO:0000313" key="12">
    <source>
        <dbReference type="Proteomes" id="UP000234331"/>
    </source>
</evidence>
<comment type="caution">
    <text evidence="10">Lacks conserved residue(s) required for the propagation of feature annotation.</text>
</comment>
<gene>
    <name evidence="11" type="ORF">FRACA_1850001</name>
</gene>
<evidence type="ECO:0000256" key="7">
    <source>
        <dbReference type="ARBA" id="ARBA00035120"/>
    </source>
</evidence>
<keyword evidence="6" id="KW-0813">Transport</keyword>
<dbReference type="GO" id="GO:0034220">
    <property type="term" value="P:monoatomic ion transmembrane transport"/>
    <property type="evidence" value="ECO:0007669"/>
    <property type="project" value="UniProtKB-KW"/>
</dbReference>
<keyword evidence="6" id="KW-0406">Ion transport</keyword>
<proteinExistence type="inferred from homology"/>
<reference evidence="11 12" key="1">
    <citation type="submission" date="2017-06" db="EMBL/GenBank/DDBJ databases">
        <authorList>
            <person name="Kim H.J."/>
            <person name="Triplett B.A."/>
        </authorList>
    </citation>
    <scope>NUCLEOTIDE SEQUENCE [LARGE SCALE GENOMIC DNA]</scope>
    <source>
        <strain evidence="11">FRACA_ARgP5</strain>
    </source>
</reference>
<protein>
    <recommendedName>
        <fullName evidence="10">Fluoride-specific ion channel</fullName>
    </recommendedName>
</protein>
<evidence type="ECO:0000313" key="11">
    <source>
        <dbReference type="EMBL" id="SNQ47360.1"/>
    </source>
</evidence>
<evidence type="ECO:0000256" key="9">
    <source>
        <dbReference type="ARBA" id="ARBA00049940"/>
    </source>
</evidence>
<keyword evidence="4 10" id="KW-1133">Transmembrane helix</keyword>
<dbReference type="GO" id="GO:0005886">
    <property type="term" value="C:plasma membrane"/>
    <property type="evidence" value="ECO:0007669"/>
    <property type="project" value="UniProtKB-SubCell"/>
</dbReference>
<comment type="similarity">
    <text evidence="7 10">Belongs to the fluoride channel Fluc/FEX (TC 1.A.43) family.</text>
</comment>
<name>A0A2I2KNX8_9ACTN</name>
<dbReference type="AlphaFoldDB" id="A0A2I2KNX8"/>